<evidence type="ECO:0000313" key="1">
    <source>
        <dbReference type="EMBL" id="JAD34301.1"/>
    </source>
</evidence>
<reference evidence="1" key="2">
    <citation type="journal article" date="2015" name="Data Brief">
        <title>Shoot transcriptome of the giant reed, Arundo donax.</title>
        <authorList>
            <person name="Barrero R.A."/>
            <person name="Guerrero F.D."/>
            <person name="Moolhuijzen P."/>
            <person name="Goolsby J.A."/>
            <person name="Tidwell J."/>
            <person name="Bellgard S.E."/>
            <person name="Bellgard M.I."/>
        </authorList>
    </citation>
    <scope>NUCLEOTIDE SEQUENCE</scope>
    <source>
        <tissue evidence="1">Shoot tissue taken approximately 20 cm above the soil surface</tissue>
    </source>
</reference>
<protein>
    <submittedName>
        <fullName evidence="1">Uncharacterized protein</fullName>
    </submittedName>
</protein>
<proteinExistence type="predicted"/>
<dbReference type="AlphaFoldDB" id="A0A0A8Z665"/>
<name>A0A0A8Z665_ARUDO</name>
<organism evidence="1">
    <name type="scientific">Arundo donax</name>
    <name type="common">Giant reed</name>
    <name type="synonym">Donax arundinaceus</name>
    <dbReference type="NCBI Taxonomy" id="35708"/>
    <lineage>
        <taxon>Eukaryota</taxon>
        <taxon>Viridiplantae</taxon>
        <taxon>Streptophyta</taxon>
        <taxon>Embryophyta</taxon>
        <taxon>Tracheophyta</taxon>
        <taxon>Spermatophyta</taxon>
        <taxon>Magnoliopsida</taxon>
        <taxon>Liliopsida</taxon>
        <taxon>Poales</taxon>
        <taxon>Poaceae</taxon>
        <taxon>PACMAD clade</taxon>
        <taxon>Arundinoideae</taxon>
        <taxon>Arundineae</taxon>
        <taxon>Arundo</taxon>
    </lineage>
</organism>
<dbReference type="EMBL" id="GBRH01263594">
    <property type="protein sequence ID" value="JAD34301.1"/>
    <property type="molecule type" value="Transcribed_RNA"/>
</dbReference>
<accession>A0A0A8Z665</accession>
<reference evidence="1" key="1">
    <citation type="submission" date="2014-09" db="EMBL/GenBank/DDBJ databases">
        <authorList>
            <person name="Magalhaes I.L.F."/>
            <person name="Oliveira U."/>
            <person name="Santos F.R."/>
            <person name="Vidigal T.H.D.A."/>
            <person name="Brescovit A.D."/>
            <person name="Santos A.J."/>
        </authorList>
    </citation>
    <scope>NUCLEOTIDE SEQUENCE</scope>
    <source>
        <tissue evidence="1">Shoot tissue taken approximately 20 cm above the soil surface</tissue>
    </source>
</reference>
<sequence length="51" mass="5974">MPNMIIAQYVKSVGGKIQKEKRQVPHKVLCYFPLKPRLQRLFMSKEVAENT</sequence>